<reference evidence="4" key="2">
    <citation type="submission" date="2020-10" db="EMBL/GenBank/DDBJ databases">
        <authorList>
            <person name="Scholz U."/>
            <person name="Mascher M."/>
            <person name="Fiebig A."/>
        </authorList>
    </citation>
    <scope>NUCLEOTIDE SEQUENCE [LARGE SCALE GENOMIC DNA]</scope>
    <source>
        <strain evidence="4">cv. Morex</strain>
    </source>
</reference>
<evidence type="ECO:0000313" key="4">
    <source>
        <dbReference type="EnsemblPlants" id="HORVU.MOREX.r3.5HG0432040.1.CDS1"/>
    </source>
</evidence>
<dbReference type="InterPro" id="IPR013187">
    <property type="entry name" value="F-box-assoc_dom_typ3"/>
</dbReference>
<dbReference type="InterPro" id="IPR036047">
    <property type="entry name" value="F-box-like_dom_sf"/>
</dbReference>
<dbReference type="InterPro" id="IPR050796">
    <property type="entry name" value="SCF_F-box_component"/>
</dbReference>
<reference evidence="4" key="3">
    <citation type="submission" date="2022-01" db="UniProtKB">
        <authorList>
            <consortium name="EnsemblPlants"/>
        </authorList>
    </citation>
    <scope>IDENTIFICATION</scope>
    <source>
        <strain evidence="4">subsp. vulgare</strain>
    </source>
</reference>
<dbReference type="KEGG" id="hvg:123452070"/>
<feature type="domain" description="F-box" evidence="2">
    <location>
        <begin position="38"/>
        <end position="68"/>
    </location>
</feature>
<dbReference type="Pfam" id="PF08268">
    <property type="entry name" value="FBA_3"/>
    <property type="match status" value="1"/>
</dbReference>
<organism evidence="4 5">
    <name type="scientific">Hordeum vulgare subsp. vulgare</name>
    <name type="common">Domesticated barley</name>
    <dbReference type="NCBI Taxonomy" id="112509"/>
    <lineage>
        <taxon>Eukaryota</taxon>
        <taxon>Viridiplantae</taxon>
        <taxon>Streptophyta</taxon>
        <taxon>Embryophyta</taxon>
        <taxon>Tracheophyta</taxon>
        <taxon>Spermatophyta</taxon>
        <taxon>Magnoliopsida</taxon>
        <taxon>Liliopsida</taxon>
        <taxon>Poales</taxon>
        <taxon>Poaceae</taxon>
        <taxon>BOP clade</taxon>
        <taxon>Pooideae</taxon>
        <taxon>Triticodae</taxon>
        <taxon>Triticeae</taxon>
        <taxon>Hordeinae</taxon>
        <taxon>Hordeum</taxon>
    </lineage>
</organism>
<evidence type="ECO:0000313" key="5">
    <source>
        <dbReference type="Proteomes" id="UP000011116"/>
    </source>
</evidence>
<sequence>MGGGTKRGGSAVDEPEEKSSKRRKICNVAEEDELPLAVFSRLPARDAARSVILSKRWREILTGVDFWVNQYHRPSPEVCLAYLDRGQRPLFKFSLDGFEGKHAFHLVAAGDTFPISHGLPVAGTELSYRFFGSCNGLVAFEQLGLSDSCMTCLVVNPAMSQHLTAQLLDLSTLSWMLAFGYDPKEDKYKVFVQCGSDVKVVPLTLSGTDGSKPMTVLSNVADKFEEFQKNTYSLCIEGFCYVLLSPRDEVCTDGIESQSKKEKLLAFHVQRESVTCIEMPEDGTLFSGIMEMGHSVCVATLSRDRPEITLSVLNSSLCWERMCCLSVSPPSPGGRAPGLLGAWQCKRRLVLWFREHGLAFYNLSLENLVEAVHERTHTFSLEGYQEENKKLLQHLHKRYQFCWGYRPTLVQPGSVIGKVCVTKAEDNILASITSGRVVAEEPQMELLQTVASAVLSFLG</sequence>
<evidence type="ECO:0000259" key="2">
    <source>
        <dbReference type="Pfam" id="PF00646"/>
    </source>
</evidence>
<protein>
    <recommendedName>
        <fullName evidence="6">F-box domain-containing protein</fullName>
    </recommendedName>
</protein>
<proteinExistence type="predicted"/>
<keyword evidence="5" id="KW-1185">Reference proteome</keyword>
<dbReference type="RefSeq" id="XP_044984579.1">
    <property type="nucleotide sequence ID" value="XM_045128644.1"/>
</dbReference>
<evidence type="ECO:0000256" key="1">
    <source>
        <dbReference type="SAM" id="MobiDB-lite"/>
    </source>
</evidence>
<dbReference type="OrthoDB" id="695030at2759"/>
<gene>
    <name evidence="4" type="primary">LOC123452070</name>
</gene>
<evidence type="ECO:0008006" key="6">
    <source>
        <dbReference type="Google" id="ProtNLM"/>
    </source>
</evidence>
<accession>A0A8I6XNM5</accession>
<feature type="region of interest" description="Disordered" evidence="1">
    <location>
        <begin position="1"/>
        <end position="24"/>
    </location>
</feature>
<dbReference type="PANTHER" id="PTHR31672:SF13">
    <property type="entry name" value="F-BOX PROTEIN CPR30-LIKE"/>
    <property type="match status" value="1"/>
</dbReference>
<dbReference type="AlphaFoldDB" id="A0A8I6XNM5"/>
<dbReference type="Pfam" id="PF00646">
    <property type="entry name" value="F-box"/>
    <property type="match status" value="1"/>
</dbReference>
<dbReference type="Proteomes" id="UP000011116">
    <property type="component" value="Chromosome 5H"/>
</dbReference>
<dbReference type="EnsemblPlants" id="HORVU.MOREX.r3.5HG0432040.1">
    <property type="protein sequence ID" value="HORVU.MOREX.r3.5HG0432040.1.CDS1"/>
    <property type="gene ID" value="HORVU.MOREX.r3.5HG0432040"/>
</dbReference>
<dbReference type="InterPro" id="IPR001810">
    <property type="entry name" value="F-box_dom"/>
</dbReference>
<feature type="domain" description="F-box associated beta-propeller type 3" evidence="3">
    <location>
        <begin position="127"/>
        <end position="284"/>
    </location>
</feature>
<dbReference type="Gramene" id="HORVU.MOREX.r2.5HG0359480.1">
    <property type="protein sequence ID" value="HORVU.MOREX.r2.5HG0359480.1.CDS.1"/>
    <property type="gene ID" value="HORVU.MOREX.r2.5HG0359480"/>
</dbReference>
<dbReference type="PANTHER" id="PTHR31672">
    <property type="entry name" value="BNACNNG10540D PROTEIN"/>
    <property type="match status" value="1"/>
</dbReference>
<dbReference type="GeneID" id="123452070"/>
<dbReference type="Gramene" id="HORVU.MOREX.r3.5HG0432040.1">
    <property type="protein sequence ID" value="HORVU.MOREX.r3.5HG0432040.1.CDS1"/>
    <property type="gene ID" value="HORVU.MOREX.r3.5HG0432040"/>
</dbReference>
<name>A0A8I6XNM5_HORVV</name>
<reference evidence="5" key="1">
    <citation type="journal article" date="2012" name="Nature">
        <title>A physical, genetic and functional sequence assembly of the barley genome.</title>
        <authorList>
            <consortium name="The International Barley Genome Sequencing Consortium"/>
            <person name="Mayer K.F."/>
            <person name="Waugh R."/>
            <person name="Brown J.W."/>
            <person name="Schulman A."/>
            <person name="Langridge P."/>
            <person name="Platzer M."/>
            <person name="Fincher G.B."/>
            <person name="Muehlbauer G.J."/>
            <person name="Sato K."/>
            <person name="Close T.J."/>
            <person name="Wise R.P."/>
            <person name="Stein N."/>
        </authorList>
    </citation>
    <scope>NUCLEOTIDE SEQUENCE [LARGE SCALE GENOMIC DNA]</scope>
    <source>
        <strain evidence="5">cv. Morex</strain>
    </source>
</reference>
<dbReference type="SUPFAM" id="SSF81383">
    <property type="entry name" value="F-box domain"/>
    <property type="match status" value="1"/>
</dbReference>
<evidence type="ECO:0000259" key="3">
    <source>
        <dbReference type="Pfam" id="PF08268"/>
    </source>
</evidence>